<feature type="domain" description="NADP-dependent oxidoreductase" evidence="3">
    <location>
        <begin position="29"/>
        <end position="350"/>
    </location>
</feature>
<evidence type="ECO:0000256" key="2">
    <source>
        <dbReference type="SAM" id="MobiDB-lite"/>
    </source>
</evidence>
<evidence type="ECO:0000259" key="3">
    <source>
        <dbReference type="Pfam" id="PF00248"/>
    </source>
</evidence>
<dbReference type="PANTHER" id="PTHR43364">
    <property type="entry name" value="NADH-SPECIFIC METHYLGLYOXAL REDUCTASE-RELATED"/>
    <property type="match status" value="1"/>
</dbReference>
<name>A0ABU9ZUT4_9HYPH</name>
<protein>
    <submittedName>
        <fullName evidence="4">Aldo/keto reductase</fullName>
    </submittedName>
</protein>
<keyword evidence="1" id="KW-0560">Oxidoreductase</keyword>
<keyword evidence="5" id="KW-1185">Reference proteome</keyword>
<dbReference type="RefSeq" id="WP_244533334.1">
    <property type="nucleotide sequence ID" value="NZ_JAQYXP010000002.1"/>
</dbReference>
<dbReference type="Proteomes" id="UP001407347">
    <property type="component" value="Unassembled WGS sequence"/>
</dbReference>
<comment type="caution">
    <text evidence="4">The sequence shown here is derived from an EMBL/GenBank/DDBJ whole genome shotgun (WGS) entry which is preliminary data.</text>
</comment>
<accession>A0ABU9ZUT4</accession>
<evidence type="ECO:0000256" key="1">
    <source>
        <dbReference type="ARBA" id="ARBA00023002"/>
    </source>
</evidence>
<dbReference type="InterPro" id="IPR036812">
    <property type="entry name" value="NAD(P)_OxRdtase_dom_sf"/>
</dbReference>
<dbReference type="InterPro" id="IPR023210">
    <property type="entry name" value="NADP_OxRdtase_dom"/>
</dbReference>
<feature type="compositionally biased region" description="Basic and acidic residues" evidence="2">
    <location>
        <begin position="260"/>
        <end position="269"/>
    </location>
</feature>
<dbReference type="EMBL" id="JAQYXP010000002">
    <property type="protein sequence ID" value="MEN3235268.1"/>
    <property type="molecule type" value="Genomic_DNA"/>
</dbReference>
<sequence>MPRPDETGFFPMDLHSLRALGRSGLLVSPLALGTMTFGTPRWGLDEAGSRAVFDRYVGLGGNVIDTADVYAGGRSEEMVGRFVAEAGLRDRLVIATKSGFATGRGPHAGGNGARHVRGALDRSLARLRTDFIDLYWVHVWDGITPAEELLETMTALIRAGKIRYWGLSNTPAWYAAEIATMARLRGRPMPVGLQEFYSLVERGAEREHLPFARSAGLGLVPWSPLAYGLLTGKYDRAAVEAGPRRRDGVPNEAAAAEAARPADDKRLDGDNPFGDSLFTARNWNIVEVLKRVAAEAGETPARVALAWVIGRPGVASTLMGVSRADQVSDNATALTLALSPEHLAALDAASDGGPMLSGLSRPPLRDRVVFGGAAVRGWGE</sequence>
<proteinExistence type="predicted"/>
<dbReference type="Gene3D" id="3.20.20.100">
    <property type="entry name" value="NADP-dependent oxidoreductase domain"/>
    <property type="match status" value="1"/>
</dbReference>
<reference evidence="4 5" key="1">
    <citation type="journal article" date="2023" name="PLoS ONE">
        <title>Complete genome assembly of Hawai'i environmental nontuberculous mycobacteria reveals unexpected co-isolation with methylobacteria.</title>
        <authorList>
            <person name="Hendrix J."/>
            <person name="Epperson L.E."/>
            <person name="Tong E.I."/>
            <person name="Chan Y.L."/>
            <person name="Hasan N.A."/>
            <person name="Dawrs S.N."/>
            <person name="Norton G.J."/>
            <person name="Virdi R."/>
            <person name="Crooks J.L."/>
            <person name="Chan E.D."/>
            <person name="Honda J.R."/>
            <person name="Strong M."/>
        </authorList>
    </citation>
    <scope>NUCLEOTIDE SEQUENCE [LARGE SCALE GENOMIC DNA]</scope>
    <source>
        <strain evidence="4 5">NJH_HI04-1</strain>
    </source>
</reference>
<organism evidence="4 5">
    <name type="scientific">Methylobacterium ajmalii</name>
    <dbReference type="NCBI Taxonomy" id="2738439"/>
    <lineage>
        <taxon>Bacteria</taxon>
        <taxon>Pseudomonadati</taxon>
        <taxon>Pseudomonadota</taxon>
        <taxon>Alphaproteobacteria</taxon>
        <taxon>Hyphomicrobiales</taxon>
        <taxon>Methylobacteriaceae</taxon>
        <taxon>Methylobacterium</taxon>
    </lineage>
</organism>
<dbReference type="InterPro" id="IPR050523">
    <property type="entry name" value="AKR_Detox_Biosynth"/>
</dbReference>
<evidence type="ECO:0000313" key="5">
    <source>
        <dbReference type="Proteomes" id="UP001407347"/>
    </source>
</evidence>
<evidence type="ECO:0000313" key="4">
    <source>
        <dbReference type="EMBL" id="MEN3235268.1"/>
    </source>
</evidence>
<dbReference type="SUPFAM" id="SSF51430">
    <property type="entry name" value="NAD(P)-linked oxidoreductase"/>
    <property type="match status" value="1"/>
</dbReference>
<dbReference type="Pfam" id="PF00248">
    <property type="entry name" value="Aldo_ket_red"/>
    <property type="match status" value="1"/>
</dbReference>
<dbReference type="CDD" id="cd19080">
    <property type="entry name" value="AKR_AKR9A_9B"/>
    <property type="match status" value="1"/>
</dbReference>
<feature type="region of interest" description="Disordered" evidence="2">
    <location>
        <begin position="241"/>
        <end position="270"/>
    </location>
</feature>
<dbReference type="PANTHER" id="PTHR43364:SF4">
    <property type="entry name" value="NAD(P)-LINKED OXIDOREDUCTASE SUPERFAMILY PROTEIN"/>
    <property type="match status" value="1"/>
</dbReference>
<gene>
    <name evidence="4" type="ORF">PUR29_16905</name>
</gene>